<dbReference type="EMBL" id="MK500556">
    <property type="protein sequence ID" value="QBK91630.1"/>
    <property type="molecule type" value="Genomic_DNA"/>
</dbReference>
<name>A0A481Z918_9VIRU</name>
<evidence type="ECO:0000313" key="1">
    <source>
        <dbReference type="EMBL" id="QBK91630.1"/>
    </source>
</evidence>
<sequence length="235" mass="27186">MSSPDDMKTGITLGGSAENVIPETFFICYIVLAGILRRNGFKDCLLYTTHNNILYNNELFESGVLFNLLSEYGVGKSLMPLLKELFTCIRINPYEHMNNVFFKEIVRLTPEVSQIIRTHDSDNQSKWVLEYAFQMENAVDDISNERKYRLAELLIDPPDPMNISDDDLDDNDGNFYMDISESPDISSVKLYIKQDTCYCLFCYEFRKYHSPPHHDRDIVSIINRTVISIAKDIHN</sequence>
<accession>A0A481Z918</accession>
<organism evidence="1">
    <name type="scientific">Pithovirus LCPAC302</name>
    <dbReference type="NCBI Taxonomy" id="2506593"/>
    <lineage>
        <taxon>Viruses</taxon>
        <taxon>Pithoviruses</taxon>
    </lineage>
</organism>
<proteinExistence type="predicted"/>
<reference evidence="1" key="1">
    <citation type="journal article" date="2019" name="MBio">
        <title>Virus Genomes from Deep Sea Sediments Expand the Ocean Megavirome and Support Independent Origins of Viral Gigantism.</title>
        <authorList>
            <person name="Backstrom D."/>
            <person name="Yutin N."/>
            <person name="Jorgensen S.L."/>
            <person name="Dharamshi J."/>
            <person name="Homa F."/>
            <person name="Zaremba-Niedwiedzka K."/>
            <person name="Spang A."/>
            <person name="Wolf Y.I."/>
            <person name="Koonin E.V."/>
            <person name="Ettema T.J."/>
        </authorList>
    </citation>
    <scope>NUCLEOTIDE SEQUENCE</scope>
</reference>
<protein>
    <submittedName>
        <fullName evidence="1">Uncharacterized protein</fullName>
    </submittedName>
</protein>
<gene>
    <name evidence="1" type="ORF">LCPAC302_02500</name>
</gene>